<evidence type="ECO:0000313" key="2">
    <source>
        <dbReference type="Proteomes" id="UP001054945"/>
    </source>
</evidence>
<protein>
    <submittedName>
        <fullName evidence="1">Uncharacterized protein</fullName>
    </submittedName>
</protein>
<dbReference type="AlphaFoldDB" id="A0AAV4UI51"/>
<reference evidence="1 2" key="1">
    <citation type="submission" date="2021-06" db="EMBL/GenBank/DDBJ databases">
        <title>Caerostris extrusa draft genome.</title>
        <authorList>
            <person name="Kono N."/>
            <person name="Arakawa K."/>
        </authorList>
    </citation>
    <scope>NUCLEOTIDE SEQUENCE [LARGE SCALE GENOMIC DNA]</scope>
</reference>
<proteinExistence type="predicted"/>
<organism evidence="1 2">
    <name type="scientific">Caerostris extrusa</name>
    <name type="common">Bark spider</name>
    <name type="synonym">Caerostris bankana</name>
    <dbReference type="NCBI Taxonomy" id="172846"/>
    <lineage>
        <taxon>Eukaryota</taxon>
        <taxon>Metazoa</taxon>
        <taxon>Ecdysozoa</taxon>
        <taxon>Arthropoda</taxon>
        <taxon>Chelicerata</taxon>
        <taxon>Arachnida</taxon>
        <taxon>Araneae</taxon>
        <taxon>Araneomorphae</taxon>
        <taxon>Entelegynae</taxon>
        <taxon>Araneoidea</taxon>
        <taxon>Araneidae</taxon>
        <taxon>Caerostris</taxon>
    </lineage>
</organism>
<name>A0AAV4UI51_CAEEX</name>
<gene>
    <name evidence="1" type="primary">AVEN_245944_1</name>
    <name evidence="1" type="ORF">CEXT_68661</name>
</gene>
<accession>A0AAV4UI51</accession>
<dbReference type="Proteomes" id="UP001054945">
    <property type="component" value="Unassembled WGS sequence"/>
</dbReference>
<keyword evidence="2" id="KW-1185">Reference proteome</keyword>
<dbReference type="EMBL" id="BPLR01012919">
    <property type="protein sequence ID" value="GIY57520.1"/>
    <property type="molecule type" value="Genomic_DNA"/>
</dbReference>
<comment type="caution">
    <text evidence="1">The sequence shown here is derived from an EMBL/GenBank/DDBJ whole genome shotgun (WGS) entry which is preliminary data.</text>
</comment>
<sequence length="126" mass="14615">MHHSHAMMKPEKSCSCSLHVGQLTVYKHTDMRSSYSCDDVKDCNSFCTNLVITEGEVHHAIMAFFFSSHLQKQNVSREQRTAIFLHIMVARQEKNESQLKLAIICFNKDPIFLQQIGSNVFRRFHL</sequence>
<evidence type="ECO:0000313" key="1">
    <source>
        <dbReference type="EMBL" id="GIY57520.1"/>
    </source>
</evidence>